<dbReference type="AlphaFoldDB" id="W5TF94"/>
<dbReference type="Proteomes" id="UP000019150">
    <property type="component" value="Chromosome"/>
</dbReference>
<sequence>MSTTDFDTADRFTAATTTGHAVAPVRDLLATTDLPLAYAVLPELTARRIAAARSWCRR</sequence>
<protein>
    <submittedName>
        <fullName evidence="1">Uncharacterized protein</fullName>
    </submittedName>
</protein>
<keyword evidence="2" id="KW-1185">Reference proteome</keyword>
<name>W5TF94_9NOCA</name>
<dbReference type="STRING" id="1415166.NONO_c28990"/>
<dbReference type="HOGENOM" id="CLU_2974855_0_0_11"/>
<dbReference type="RefSeq" id="WP_158436220.1">
    <property type="nucleotide sequence ID" value="NZ_CP006850.1"/>
</dbReference>
<dbReference type="KEGG" id="nno:NONO_c28990"/>
<gene>
    <name evidence="1" type="ORF">NONO_c28990</name>
</gene>
<proteinExistence type="predicted"/>
<evidence type="ECO:0000313" key="2">
    <source>
        <dbReference type="Proteomes" id="UP000019150"/>
    </source>
</evidence>
<dbReference type="EMBL" id="CP006850">
    <property type="protein sequence ID" value="AHH17688.1"/>
    <property type="molecule type" value="Genomic_DNA"/>
</dbReference>
<dbReference type="PATRIC" id="fig|1415166.3.peg.2971"/>
<reference evidence="1 2" key="1">
    <citation type="journal article" date="2014" name="Appl. Environ. Microbiol.">
        <title>Insights into the Microbial Degradation of Rubber and Gutta-Percha by Analysis of the Complete Genome of Nocardia nova SH22a.</title>
        <authorList>
            <person name="Luo Q."/>
            <person name="Hiessl S."/>
            <person name="Poehlein A."/>
            <person name="Daniel R."/>
            <person name="Steinbuchel A."/>
        </authorList>
    </citation>
    <scope>NUCLEOTIDE SEQUENCE [LARGE SCALE GENOMIC DNA]</scope>
    <source>
        <strain evidence="1">SH22a</strain>
    </source>
</reference>
<accession>W5TF94</accession>
<organism evidence="1 2">
    <name type="scientific">Nocardia nova SH22a</name>
    <dbReference type="NCBI Taxonomy" id="1415166"/>
    <lineage>
        <taxon>Bacteria</taxon>
        <taxon>Bacillati</taxon>
        <taxon>Actinomycetota</taxon>
        <taxon>Actinomycetes</taxon>
        <taxon>Mycobacteriales</taxon>
        <taxon>Nocardiaceae</taxon>
        <taxon>Nocardia</taxon>
    </lineage>
</organism>
<evidence type="ECO:0000313" key="1">
    <source>
        <dbReference type="EMBL" id="AHH17688.1"/>
    </source>
</evidence>